<organism evidence="10 11">
    <name type="scientific">Prevotella pectinovora</name>
    <dbReference type="NCBI Taxonomy" id="1602169"/>
    <lineage>
        <taxon>Bacteria</taxon>
        <taxon>Pseudomonadati</taxon>
        <taxon>Bacteroidota</taxon>
        <taxon>Bacteroidia</taxon>
        <taxon>Bacteroidales</taxon>
        <taxon>Prevotellaceae</taxon>
        <taxon>Prevotella</taxon>
    </lineage>
</organism>
<keyword evidence="11" id="KW-1185">Reference proteome</keyword>
<evidence type="ECO:0000313" key="10">
    <source>
        <dbReference type="EMBL" id="KIP64601.1"/>
    </source>
</evidence>
<dbReference type="SUPFAM" id="SSF51344">
    <property type="entry name" value="Epsilon subunit of F1F0-ATP synthase N-terminal domain"/>
    <property type="match status" value="1"/>
</dbReference>
<comment type="similarity">
    <text evidence="3">Belongs to the ATPase epsilon chain family.</text>
</comment>
<reference evidence="10 11" key="1">
    <citation type="submission" date="2015-01" db="EMBL/GenBank/DDBJ databases">
        <title>Comparative genomics of non-oral Prevotella species.</title>
        <authorList>
            <person name="Accetto T."/>
            <person name="Nograsek B."/>
            <person name="Avgustin G."/>
        </authorList>
    </citation>
    <scope>NUCLEOTIDE SEQUENCE [LARGE SCALE GENOMIC DNA]</scope>
    <source>
        <strain evidence="10 11">P5-119</strain>
    </source>
</reference>
<name>A0A0D0J274_9BACT</name>
<comment type="caution">
    <text evidence="10">The sequence shown here is derived from an EMBL/GenBank/DDBJ whole genome shotgun (WGS) entry which is preliminary data.</text>
</comment>
<dbReference type="OrthoDB" id="5294255at2"/>
<accession>A0A0D0J274</accession>
<dbReference type="PANTHER" id="PTHR13822:SF10">
    <property type="entry name" value="ATP SYNTHASE EPSILON CHAIN, CHLOROPLASTIC"/>
    <property type="match status" value="1"/>
</dbReference>
<dbReference type="Pfam" id="PF02823">
    <property type="entry name" value="ATP-synt_DE_N"/>
    <property type="match status" value="1"/>
</dbReference>
<keyword evidence="7" id="KW-0139">CF(1)</keyword>
<evidence type="ECO:0000256" key="1">
    <source>
        <dbReference type="ARBA" id="ARBA00003543"/>
    </source>
</evidence>
<keyword evidence="4" id="KW-0813">Transport</keyword>
<evidence type="ECO:0000256" key="4">
    <source>
        <dbReference type="ARBA" id="ARBA00022448"/>
    </source>
</evidence>
<dbReference type="AlphaFoldDB" id="A0A0D0J274"/>
<dbReference type="InterPro" id="IPR020546">
    <property type="entry name" value="ATP_synth_F1_dsu/esu_N"/>
</dbReference>
<dbReference type="Proteomes" id="UP000032046">
    <property type="component" value="Unassembled WGS sequence"/>
</dbReference>
<evidence type="ECO:0000256" key="5">
    <source>
        <dbReference type="ARBA" id="ARBA00023065"/>
    </source>
</evidence>
<evidence type="ECO:0000259" key="9">
    <source>
        <dbReference type="Pfam" id="PF02823"/>
    </source>
</evidence>
<evidence type="ECO:0000256" key="8">
    <source>
        <dbReference type="ARBA" id="ARBA00023310"/>
    </source>
</evidence>
<keyword evidence="6" id="KW-0472">Membrane</keyword>
<evidence type="ECO:0000256" key="6">
    <source>
        <dbReference type="ARBA" id="ARBA00023136"/>
    </source>
</evidence>
<comment type="function">
    <text evidence="1">Produces ATP from ADP in the presence of a proton gradient across the membrane.</text>
</comment>
<dbReference type="GO" id="GO:0012505">
    <property type="term" value="C:endomembrane system"/>
    <property type="evidence" value="ECO:0007669"/>
    <property type="project" value="UniProtKB-SubCell"/>
</dbReference>
<feature type="domain" description="ATP synthase F1 complex delta/epsilon subunit N-terminal" evidence="9">
    <location>
        <begin position="3"/>
        <end position="79"/>
    </location>
</feature>
<dbReference type="GO" id="GO:0045259">
    <property type="term" value="C:proton-transporting ATP synthase complex"/>
    <property type="evidence" value="ECO:0007669"/>
    <property type="project" value="UniProtKB-KW"/>
</dbReference>
<evidence type="ECO:0000256" key="2">
    <source>
        <dbReference type="ARBA" id="ARBA00004184"/>
    </source>
</evidence>
<evidence type="ECO:0000256" key="7">
    <source>
        <dbReference type="ARBA" id="ARBA00023196"/>
    </source>
</evidence>
<dbReference type="CDD" id="cd12152">
    <property type="entry name" value="F1-ATPase_delta"/>
    <property type="match status" value="1"/>
</dbReference>
<evidence type="ECO:0000256" key="3">
    <source>
        <dbReference type="ARBA" id="ARBA00005712"/>
    </source>
</evidence>
<gene>
    <name evidence="10" type="ORF">ST44_01385</name>
</gene>
<proteinExistence type="inferred from homology"/>
<keyword evidence="8" id="KW-0066">ATP synthesis</keyword>
<dbReference type="RefSeq" id="WP_022316978.1">
    <property type="nucleotide sequence ID" value="NZ_DAIPDX010000001.1"/>
</dbReference>
<protein>
    <submittedName>
        <fullName evidence="10">ATP synthase subunit epsilon</fullName>
    </submittedName>
</protein>
<dbReference type="GO" id="GO:0046933">
    <property type="term" value="F:proton-transporting ATP synthase activity, rotational mechanism"/>
    <property type="evidence" value="ECO:0007669"/>
    <property type="project" value="InterPro"/>
</dbReference>
<dbReference type="STRING" id="1602171.ST44_01385"/>
<dbReference type="InterPro" id="IPR036771">
    <property type="entry name" value="ATPsynth_dsu/esu_N"/>
</dbReference>
<dbReference type="PANTHER" id="PTHR13822">
    <property type="entry name" value="ATP SYNTHASE DELTA/EPSILON CHAIN"/>
    <property type="match status" value="1"/>
</dbReference>
<evidence type="ECO:0000313" key="11">
    <source>
        <dbReference type="Proteomes" id="UP000032046"/>
    </source>
</evidence>
<dbReference type="EMBL" id="JXQK01000018">
    <property type="protein sequence ID" value="KIP64601.1"/>
    <property type="molecule type" value="Genomic_DNA"/>
</dbReference>
<keyword evidence="5" id="KW-0406">Ion transport</keyword>
<dbReference type="Gene3D" id="2.60.15.10">
    <property type="entry name" value="F0F1 ATP synthase delta/epsilon subunit, N-terminal"/>
    <property type="match status" value="1"/>
</dbReference>
<dbReference type="InterPro" id="IPR001469">
    <property type="entry name" value="ATP_synth_F1_dsu/esu"/>
</dbReference>
<sequence>MGLELKIVSPEKVEYEGKVDRVIVPGTVGLFEILENHAPIISTLEKGRVIYHDSEGEHELNVSMGFVEVQKNIVNICVEL</sequence>
<comment type="subcellular location">
    <subcellularLocation>
        <location evidence="2">Endomembrane system</location>
        <topology evidence="2">Peripheral membrane protein</topology>
    </subcellularLocation>
</comment>